<dbReference type="Proteomes" id="UP000239724">
    <property type="component" value="Unassembled WGS sequence"/>
</dbReference>
<gene>
    <name evidence="1" type="ORF">CCS01_12385</name>
</gene>
<accession>A0A2S6NHU6</accession>
<evidence type="ECO:0000313" key="1">
    <source>
        <dbReference type="EMBL" id="PPQ34171.1"/>
    </source>
</evidence>
<reference evidence="1 2" key="1">
    <citation type="journal article" date="2018" name="Arch. Microbiol.">
        <title>New insights into the metabolic potential of the phototrophic purple bacterium Rhodopila globiformis DSM 161(T) from its draft genome sequence and evidence for a vanadium-dependent nitrogenase.</title>
        <authorList>
            <person name="Imhoff J.F."/>
            <person name="Rahn T."/>
            <person name="Kunzel S."/>
            <person name="Neulinger S.C."/>
        </authorList>
    </citation>
    <scope>NUCLEOTIDE SEQUENCE [LARGE SCALE GENOMIC DNA]</scope>
    <source>
        <strain evidence="1 2">DSM 161</strain>
    </source>
</reference>
<keyword evidence="2" id="KW-1185">Reference proteome</keyword>
<organism evidence="1 2">
    <name type="scientific">Rhodopila globiformis</name>
    <name type="common">Rhodopseudomonas globiformis</name>
    <dbReference type="NCBI Taxonomy" id="1071"/>
    <lineage>
        <taxon>Bacteria</taxon>
        <taxon>Pseudomonadati</taxon>
        <taxon>Pseudomonadota</taxon>
        <taxon>Alphaproteobacteria</taxon>
        <taxon>Acetobacterales</taxon>
        <taxon>Acetobacteraceae</taxon>
        <taxon>Rhodopila</taxon>
    </lineage>
</organism>
<dbReference type="EMBL" id="NHRY01000128">
    <property type="protein sequence ID" value="PPQ34171.1"/>
    <property type="molecule type" value="Genomic_DNA"/>
</dbReference>
<dbReference type="AlphaFoldDB" id="A0A2S6NHU6"/>
<evidence type="ECO:0000313" key="2">
    <source>
        <dbReference type="Proteomes" id="UP000239724"/>
    </source>
</evidence>
<proteinExistence type="predicted"/>
<dbReference type="OrthoDB" id="8453098at2"/>
<dbReference type="RefSeq" id="WP_104519160.1">
    <property type="nucleotide sequence ID" value="NZ_NHRY01000128.1"/>
</dbReference>
<protein>
    <submittedName>
        <fullName evidence="1">Uncharacterized protein</fullName>
    </submittedName>
</protein>
<name>A0A2S6NHU6_RHOGL</name>
<comment type="caution">
    <text evidence="1">The sequence shown here is derived from an EMBL/GenBank/DDBJ whole genome shotgun (WGS) entry which is preliminary data.</text>
</comment>
<sequence>MKIHPSITPERVEEAVEREQRSLDNPGFCVHCGAEAEGVEPDARKYECESCGEPGVYGASELLIMIVL</sequence>